<dbReference type="STRING" id="349161.Dred_2850"/>
<gene>
    <name evidence="2" type="ordered locus">Dred_2850</name>
</gene>
<dbReference type="Gene3D" id="3.30.70.270">
    <property type="match status" value="1"/>
</dbReference>
<dbReference type="eggNOG" id="COG3706">
    <property type="taxonomic scope" value="Bacteria"/>
</dbReference>
<evidence type="ECO:0000313" key="3">
    <source>
        <dbReference type="Proteomes" id="UP000001556"/>
    </source>
</evidence>
<dbReference type="CDD" id="cd01949">
    <property type="entry name" value="GGDEF"/>
    <property type="match status" value="1"/>
</dbReference>
<dbReference type="GO" id="GO:0052621">
    <property type="term" value="F:diguanylate cyclase activity"/>
    <property type="evidence" value="ECO:0007669"/>
    <property type="project" value="TreeGrafter"/>
</dbReference>
<dbReference type="OrthoDB" id="9783388at2"/>
<sequence>MMDIDYFKTFNDTLGHLAGDRLLKELANILTLAVRDEDMVARYGGDEFVVILKDTHVARSHDVAERIRVNIANHPFEGRECLPCGRVTVSMGVAVFPVHGQTVEEIIRSADNALYKAKKSSRNKIEFSQSSPLVS</sequence>
<dbReference type="NCBIfam" id="TIGR00254">
    <property type="entry name" value="GGDEF"/>
    <property type="match status" value="1"/>
</dbReference>
<feature type="domain" description="GGDEF" evidence="1">
    <location>
        <begin position="1"/>
        <end position="130"/>
    </location>
</feature>
<dbReference type="InterPro" id="IPR043128">
    <property type="entry name" value="Rev_trsase/Diguanyl_cyclase"/>
</dbReference>
<name>A4J8F1_DESRM</name>
<dbReference type="PANTHER" id="PTHR45138:SF9">
    <property type="entry name" value="DIGUANYLATE CYCLASE DGCM-RELATED"/>
    <property type="match status" value="1"/>
</dbReference>
<dbReference type="GO" id="GO:1902201">
    <property type="term" value="P:negative regulation of bacterial-type flagellum-dependent cell motility"/>
    <property type="evidence" value="ECO:0007669"/>
    <property type="project" value="TreeGrafter"/>
</dbReference>
<dbReference type="PANTHER" id="PTHR45138">
    <property type="entry name" value="REGULATORY COMPONENTS OF SENSORY TRANSDUCTION SYSTEM"/>
    <property type="match status" value="1"/>
</dbReference>
<dbReference type="PROSITE" id="PS50887">
    <property type="entry name" value="GGDEF"/>
    <property type="match status" value="1"/>
</dbReference>
<dbReference type="FunFam" id="3.30.70.270:FF:000001">
    <property type="entry name" value="Diguanylate cyclase domain protein"/>
    <property type="match status" value="1"/>
</dbReference>
<dbReference type="Pfam" id="PF00990">
    <property type="entry name" value="GGDEF"/>
    <property type="match status" value="1"/>
</dbReference>
<evidence type="ECO:0000259" key="1">
    <source>
        <dbReference type="PROSITE" id="PS50887"/>
    </source>
</evidence>
<dbReference type="SMART" id="SM00267">
    <property type="entry name" value="GGDEF"/>
    <property type="match status" value="1"/>
</dbReference>
<dbReference type="Proteomes" id="UP000001556">
    <property type="component" value="Chromosome"/>
</dbReference>
<proteinExistence type="predicted"/>
<reference evidence="2 3" key="1">
    <citation type="submission" date="2007-03" db="EMBL/GenBank/DDBJ databases">
        <title>Complete sequence of Desulfotomaculum reducens MI-1.</title>
        <authorList>
            <consortium name="US DOE Joint Genome Institute"/>
            <person name="Copeland A."/>
            <person name="Lucas S."/>
            <person name="Lapidus A."/>
            <person name="Barry K."/>
            <person name="Detter J.C."/>
            <person name="Glavina del Rio T."/>
            <person name="Hammon N."/>
            <person name="Israni S."/>
            <person name="Dalin E."/>
            <person name="Tice H."/>
            <person name="Pitluck S."/>
            <person name="Sims D."/>
            <person name="Brettin T."/>
            <person name="Bruce D."/>
            <person name="Han C."/>
            <person name="Tapia R."/>
            <person name="Schmutz J."/>
            <person name="Larimer F."/>
            <person name="Land M."/>
            <person name="Hauser L."/>
            <person name="Kyrpides N."/>
            <person name="Kim E."/>
            <person name="Tebo B.M."/>
            <person name="Richardson P."/>
        </authorList>
    </citation>
    <scope>NUCLEOTIDE SEQUENCE [LARGE SCALE GENOMIC DNA]</scope>
    <source>
        <strain evidence="2 3">MI-1</strain>
    </source>
</reference>
<dbReference type="InterPro" id="IPR029787">
    <property type="entry name" value="Nucleotide_cyclase"/>
</dbReference>
<dbReference type="RefSeq" id="WP_011879147.1">
    <property type="nucleotide sequence ID" value="NC_009253.1"/>
</dbReference>
<dbReference type="AlphaFoldDB" id="A4J8F1"/>
<dbReference type="HOGENOM" id="CLU_000445_11_16_9"/>
<dbReference type="GO" id="GO:0005886">
    <property type="term" value="C:plasma membrane"/>
    <property type="evidence" value="ECO:0007669"/>
    <property type="project" value="TreeGrafter"/>
</dbReference>
<dbReference type="InterPro" id="IPR000160">
    <property type="entry name" value="GGDEF_dom"/>
</dbReference>
<protein>
    <submittedName>
        <fullName evidence="2">Diguanylate cyclase</fullName>
    </submittedName>
</protein>
<keyword evidence="3" id="KW-1185">Reference proteome</keyword>
<dbReference type="GO" id="GO:0043709">
    <property type="term" value="P:cell adhesion involved in single-species biofilm formation"/>
    <property type="evidence" value="ECO:0007669"/>
    <property type="project" value="TreeGrafter"/>
</dbReference>
<dbReference type="InterPro" id="IPR050469">
    <property type="entry name" value="Diguanylate_Cyclase"/>
</dbReference>
<dbReference type="EMBL" id="CP000612">
    <property type="protein sequence ID" value="ABO51354.1"/>
    <property type="molecule type" value="Genomic_DNA"/>
</dbReference>
<dbReference type="KEGG" id="drm:Dred_2850"/>
<dbReference type="SUPFAM" id="SSF55073">
    <property type="entry name" value="Nucleotide cyclase"/>
    <property type="match status" value="1"/>
</dbReference>
<organism evidence="2 3">
    <name type="scientific">Desulforamulus reducens (strain ATCC BAA-1160 / DSM 100696 / MI-1)</name>
    <name type="common">Desulfotomaculum reducens</name>
    <dbReference type="NCBI Taxonomy" id="349161"/>
    <lineage>
        <taxon>Bacteria</taxon>
        <taxon>Bacillati</taxon>
        <taxon>Bacillota</taxon>
        <taxon>Clostridia</taxon>
        <taxon>Eubacteriales</taxon>
        <taxon>Peptococcaceae</taxon>
        <taxon>Desulforamulus</taxon>
    </lineage>
</organism>
<evidence type="ECO:0000313" key="2">
    <source>
        <dbReference type="EMBL" id="ABO51354.1"/>
    </source>
</evidence>
<accession>A4J8F1</accession>